<organism evidence="1 2">
    <name type="scientific">Cyclobacterium lianum</name>
    <dbReference type="NCBI Taxonomy" id="388280"/>
    <lineage>
        <taxon>Bacteria</taxon>
        <taxon>Pseudomonadati</taxon>
        <taxon>Bacteroidota</taxon>
        <taxon>Cytophagia</taxon>
        <taxon>Cytophagales</taxon>
        <taxon>Cyclobacteriaceae</taxon>
        <taxon>Cyclobacterium</taxon>
    </lineage>
</organism>
<dbReference type="EMBL" id="FRCY01000005">
    <property type="protein sequence ID" value="SHN01369.1"/>
    <property type="molecule type" value="Genomic_DNA"/>
</dbReference>
<proteinExistence type="predicted"/>
<evidence type="ECO:0000313" key="2">
    <source>
        <dbReference type="Proteomes" id="UP000184513"/>
    </source>
</evidence>
<name>A0A1M7NCH9_9BACT</name>
<dbReference type="Proteomes" id="UP000184513">
    <property type="component" value="Unassembled WGS sequence"/>
</dbReference>
<keyword evidence="2" id="KW-1185">Reference proteome</keyword>
<evidence type="ECO:0000313" key="1">
    <source>
        <dbReference type="EMBL" id="SHN01369.1"/>
    </source>
</evidence>
<accession>A0A1M7NCH9</accession>
<reference evidence="1 2" key="1">
    <citation type="submission" date="2016-11" db="EMBL/GenBank/DDBJ databases">
        <authorList>
            <person name="Jaros S."/>
            <person name="Januszkiewicz K."/>
            <person name="Wedrychowicz H."/>
        </authorList>
    </citation>
    <scope>NUCLEOTIDE SEQUENCE [LARGE SCALE GENOMIC DNA]</scope>
    <source>
        <strain evidence="1 2">CGMCC 1.6102</strain>
    </source>
</reference>
<dbReference type="AlphaFoldDB" id="A0A1M7NCH9"/>
<protein>
    <submittedName>
        <fullName evidence="1">Uncharacterized protein</fullName>
    </submittedName>
</protein>
<sequence>MFCISYFHFYETLKHLCLTDEVQNNPSDLLEKKSAINQTFETRAGVPDSAPLHQDKLLLQPYKTKKAPSIF</sequence>
<gene>
    <name evidence="1" type="ORF">SAMN04488057_105209</name>
</gene>